<comment type="caution">
    <text evidence="2">The sequence shown here is derived from an EMBL/GenBank/DDBJ whole genome shotgun (WGS) entry which is preliminary data.</text>
</comment>
<gene>
    <name evidence="2" type="ORF">BDN71DRAFT_1443523</name>
</gene>
<feature type="signal peptide" evidence="1">
    <location>
        <begin position="1"/>
        <end position="18"/>
    </location>
</feature>
<keyword evidence="3" id="KW-1185">Reference proteome</keyword>
<accession>A0A9P6A3I2</accession>
<evidence type="ECO:0008006" key="4">
    <source>
        <dbReference type="Google" id="ProtNLM"/>
    </source>
</evidence>
<reference evidence="2" key="1">
    <citation type="submission" date="2020-11" db="EMBL/GenBank/DDBJ databases">
        <authorList>
            <consortium name="DOE Joint Genome Institute"/>
            <person name="Ahrendt S."/>
            <person name="Riley R."/>
            <person name="Andreopoulos W."/>
            <person name="Labutti K."/>
            <person name="Pangilinan J."/>
            <person name="Ruiz-Duenas F.J."/>
            <person name="Barrasa J.M."/>
            <person name="Sanchez-Garcia M."/>
            <person name="Camarero S."/>
            <person name="Miyauchi S."/>
            <person name="Serrano A."/>
            <person name="Linde D."/>
            <person name="Babiker R."/>
            <person name="Drula E."/>
            <person name="Ayuso-Fernandez I."/>
            <person name="Pacheco R."/>
            <person name="Padilla G."/>
            <person name="Ferreira P."/>
            <person name="Barriuso J."/>
            <person name="Kellner H."/>
            <person name="Castanera R."/>
            <person name="Alfaro M."/>
            <person name="Ramirez L."/>
            <person name="Pisabarro A.G."/>
            <person name="Kuo A."/>
            <person name="Tritt A."/>
            <person name="Lipzen A."/>
            <person name="He G."/>
            <person name="Yan M."/>
            <person name="Ng V."/>
            <person name="Cullen D."/>
            <person name="Martin F."/>
            <person name="Rosso M.-N."/>
            <person name="Henrissat B."/>
            <person name="Hibbett D."/>
            <person name="Martinez A.T."/>
            <person name="Grigoriev I.V."/>
        </authorList>
    </citation>
    <scope>NUCLEOTIDE SEQUENCE</scope>
    <source>
        <strain evidence="2">ATCC 90797</strain>
    </source>
</reference>
<keyword evidence="1" id="KW-0732">Signal</keyword>
<evidence type="ECO:0000313" key="3">
    <source>
        <dbReference type="Proteomes" id="UP000807025"/>
    </source>
</evidence>
<evidence type="ECO:0000256" key="1">
    <source>
        <dbReference type="SAM" id="SignalP"/>
    </source>
</evidence>
<dbReference type="AlphaFoldDB" id="A0A9P6A3I2"/>
<proteinExistence type="predicted"/>
<name>A0A9P6A3I2_PLEER</name>
<dbReference type="Proteomes" id="UP000807025">
    <property type="component" value="Unassembled WGS sequence"/>
</dbReference>
<protein>
    <recommendedName>
        <fullName evidence="4">Secreted protein</fullName>
    </recommendedName>
</protein>
<sequence length="72" mass="8317">MALSILAIVALFSPRRSAVFSHIFRPPLRAGPSSERPPFVVLLSARYVTRFWWRYTKKNIGGTAWPHRFICD</sequence>
<feature type="chain" id="PRO_5040370011" description="Secreted protein" evidence="1">
    <location>
        <begin position="19"/>
        <end position="72"/>
    </location>
</feature>
<dbReference type="EMBL" id="MU154538">
    <property type="protein sequence ID" value="KAF9498223.1"/>
    <property type="molecule type" value="Genomic_DNA"/>
</dbReference>
<evidence type="ECO:0000313" key="2">
    <source>
        <dbReference type="EMBL" id="KAF9498223.1"/>
    </source>
</evidence>
<organism evidence="2 3">
    <name type="scientific">Pleurotus eryngii</name>
    <name type="common">Boletus of the steppes</name>
    <dbReference type="NCBI Taxonomy" id="5323"/>
    <lineage>
        <taxon>Eukaryota</taxon>
        <taxon>Fungi</taxon>
        <taxon>Dikarya</taxon>
        <taxon>Basidiomycota</taxon>
        <taxon>Agaricomycotina</taxon>
        <taxon>Agaricomycetes</taxon>
        <taxon>Agaricomycetidae</taxon>
        <taxon>Agaricales</taxon>
        <taxon>Pleurotineae</taxon>
        <taxon>Pleurotaceae</taxon>
        <taxon>Pleurotus</taxon>
    </lineage>
</organism>